<sequence length="309" mass="34554">MDVKGAFDTVLPGRLVNRLREQGWPNNLVRWVQSFATNRSIKIRLDGHRILTDTSTIHTGSINIKVKPGPLKWLGVHFDRKLYFKPHIQILATKALKGANALRSLIITCTKAILPIYKTTNTAVLYEEAKLRPSEIELNLISQLYAVRTTRLDLYHPLRIRAENIIKAREYNYTPDTRFARFITALPETEHINPLAFPPWEIRESRAEAEACINGLMGRTKAQAAEDFKAFHAKILRSDIQIFSDGSKSESKDGAIGGGFVILQFDIQIVYHSFSLGTNVEVFNVEATAAVAGVAKALTLASTKLATDL</sequence>
<dbReference type="GeneID" id="5488911"/>
<dbReference type="AlphaFoldDB" id="A7ELS9"/>
<dbReference type="eggNOG" id="KOG1075">
    <property type="taxonomic scope" value="Eukaryota"/>
</dbReference>
<dbReference type="RefSeq" id="XP_001593354.1">
    <property type="nucleotide sequence ID" value="XM_001593304.1"/>
</dbReference>
<evidence type="ECO:0008006" key="3">
    <source>
        <dbReference type="Google" id="ProtNLM"/>
    </source>
</evidence>
<dbReference type="PANTHER" id="PTHR33481">
    <property type="entry name" value="REVERSE TRANSCRIPTASE"/>
    <property type="match status" value="1"/>
</dbReference>
<dbReference type="HOGENOM" id="CLU_900666_0_0_1"/>
<name>A7ELS9_SCLS1</name>
<dbReference type="KEGG" id="ssl:SS1G_06276"/>
<dbReference type="Proteomes" id="UP000001312">
    <property type="component" value="Unassembled WGS sequence"/>
</dbReference>
<dbReference type="EMBL" id="CH476627">
    <property type="protein sequence ID" value="EDO03795.1"/>
    <property type="molecule type" value="Genomic_DNA"/>
</dbReference>
<reference evidence="2" key="1">
    <citation type="journal article" date="2011" name="PLoS Genet.">
        <title>Genomic analysis of the necrotrophic fungal pathogens Sclerotinia sclerotiorum and Botrytis cinerea.</title>
        <authorList>
            <person name="Amselem J."/>
            <person name="Cuomo C.A."/>
            <person name="van Kan J.A."/>
            <person name="Viaud M."/>
            <person name="Benito E.P."/>
            <person name="Couloux A."/>
            <person name="Coutinho P.M."/>
            <person name="de Vries R.P."/>
            <person name="Dyer P.S."/>
            <person name="Fillinger S."/>
            <person name="Fournier E."/>
            <person name="Gout L."/>
            <person name="Hahn M."/>
            <person name="Kohn L."/>
            <person name="Lapalu N."/>
            <person name="Plummer K.M."/>
            <person name="Pradier J.M."/>
            <person name="Quevillon E."/>
            <person name="Sharon A."/>
            <person name="Simon A."/>
            <person name="ten Have A."/>
            <person name="Tudzynski B."/>
            <person name="Tudzynski P."/>
            <person name="Wincker P."/>
            <person name="Andrew M."/>
            <person name="Anthouard V."/>
            <person name="Beever R.E."/>
            <person name="Beffa R."/>
            <person name="Benoit I."/>
            <person name="Bouzid O."/>
            <person name="Brault B."/>
            <person name="Chen Z."/>
            <person name="Choquer M."/>
            <person name="Collemare J."/>
            <person name="Cotton P."/>
            <person name="Danchin E.G."/>
            <person name="Da Silva C."/>
            <person name="Gautier A."/>
            <person name="Giraud C."/>
            <person name="Giraud T."/>
            <person name="Gonzalez C."/>
            <person name="Grossetete S."/>
            <person name="Guldener U."/>
            <person name="Henrissat B."/>
            <person name="Howlett B.J."/>
            <person name="Kodira C."/>
            <person name="Kretschmer M."/>
            <person name="Lappartient A."/>
            <person name="Leroch M."/>
            <person name="Levis C."/>
            <person name="Mauceli E."/>
            <person name="Neuveglise C."/>
            <person name="Oeser B."/>
            <person name="Pearson M."/>
            <person name="Poulain J."/>
            <person name="Poussereau N."/>
            <person name="Quesneville H."/>
            <person name="Rascle C."/>
            <person name="Schumacher J."/>
            <person name="Segurens B."/>
            <person name="Sexton A."/>
            <person name="Silva E."/>
            <person name="Sirven C."/>
            <person name="Soanes D.M."/>
            <person name="Talbot N.J."/>
            <person name="Templeton M."/>
            <person name="Yandava C."/>
            <person name="Yarden O."/>
            <person name="Zeng Q."/>
            <person name="Rollins J.A."/>
            <person name="Lebrun M.H."/>
            <person name="Dickman M."/>
        </authorList>
    </citation>
    <scope>NUCLEOTIDE SEQUENCE [LARGE SCALE GENOMIC DNA]</scope>
    <source>
        <strain evidence="2">ATCC 18683 / 1980 / Ss-1</strain>
    </source>
</reference>
<proteinExistence type="predicted"/>
<gene>
    <name evidence="1" type="ORF">SS1G_06276</name>
</gene>
<dbReference type="PANTHER" id="PTHR33481:SF1">
    <property type="entry name" value="ENDONUCLEASE_EXONUCLEASE_PHOSPHATASE DOMAIN-CONTAINING PROTEIN-RELATED"/>
    <property type="match status" value="1"/>
</dbReference>
<dbReference type="OMA" id="ACINGLM"/>
<evidence type="ECO:0000313" key="2">
    <source>
        <dbReference type="Proteomes" id="UP000001312"/>
    </source>
</evidence>
<keyword evidence="2" id="KW-1185">Reference proteome</keyword>
<evidence type="ECO:0000313" key="1">
    <source>
        <dbReference type="EMBL" id="EDO03795.1"/>
    </source>
</evidence>
<dbReference type="InParanoid" id="A7ELS9"/>
<organism evidence="1 2">
    <name type="scientific">Sclerotinia sclerotiorum (strain ATCC 18683 / 1980 / Ss-1)</name>
    <name type="common">White mold</name>
    <name type="synonym">Whetzelinia sclerotiorum</name>
    <dbReference type="NCBI Taxonomy" id="665079"/>
    <lineage>
        <taxon>Eukaryota</taxon>
        <taxon>Fungi</taxon>
        <taxon>Dikarya</taxon>
        <taxon>Ascomycota</taxon>
        <taxon>Pezizomycotina</taxon>
        <taxon>Leotiomycetes</taxon>
        <taxon>Helotiales</taxon>
        <taxon>Sclerotiniaceae</taxon>
        <taxon>Sclerotinia</taxon>
    </lineage>
</organism>
<accession>A7ELS9</accession>
<protein>
    <recommendedName>
        <fullName evidence="3">Reverse transcriptase domain-containing protein</fullName>
    </recommendedName>
</protein>